<reference evidence="1 2" key="1">
    <citation type="submission" date="2014-04" db="EMBL/GenBank/DDBJ databases">
        <authorList>
            <consortium name="DOE Joint Genome Institute"/>
            <person name="Kuo A."/>
            <person name="Kohler A."/>
            <person name="Jargeat P."/>
            <person name="Nagy L.G."/>
            <person name="Floudas D."/>
            <person name="Copeland A."/>
            <person name="Barry K.W."/>
            <person name="Cichocki N."/>
            <person name="Veneault-Fourrey C."/>
            <person name="LaButti K."/>
            <person name="Lindquist E.A."/>
            <person name="Lipzen A."/>
            <person name="Lundell T."/>
            <person name="Morin E."/>
            <person name="Murat C."/>
            <person name="Sun H."/>
            <person name="Tunlid A."/>
            <person name="Henrissat B."/>
            <person name="Grigoriev I.V."/>
            <person name="Hibbett D.S."/>
            <person name="Martin F."/>
            <person name="Nordberg H.P."/>
            <person name="Cantor M.N."/>
            <person name="Hua S.X."/>
        </authorList>
    </citation>
    <scope>NUCLEOTIDE SEQUENCE [LARGE SCALE GENOMIC DNA]</scope>
    <source>
        <strain evidence="1 2">Ve08.2h10</strain>
    </source>
</reference>
<sequence>MDVMIDNTDIPENIPVFVSRITVWPAQRNLEKFKTLPVLIIWAMGAWARQHACKYLKPSACSREKHSSSTIVVITVGISIVIREDEVFQFD</sequence>
<name>A0A0D0DLK4_9AGAM</name>
<accession>A0A0D0DLK4</accession>
<organism evidence="1 2">
    <name type="scientific">Paxillus rubicundulus Ve08.2h10</name>
    <dbReference type="NCBI Taxonomy" id="930991"/>
    <lineage>
        <taxon>Eukaryota</taxon>
        <taxon>Fungi</taxon>
        <taxon>Dikarya</taxon>
        <taxon>Basidiomycota</taxon>
        <taxon>Agaricomycotina</taxon>
        <taxon>Agaricomycetes</taxon>
        <taxon>Agaricomycetidae</taxon>
        <taxon>Boletales</taxon>
        <taxon>Paxilineae</taxon>
        <taxon>Paxillaceae</taxon>
        <taxon>Paxillus</taxon>
    </lineage>
</organism>
<proteinExistence type="predicted"/>
<keyword evidence="2" id="KW-1185">Reference proteome</keyword>
<evidence type="ECO:0000313" key="1">
    <source>
        <dbReference type="EMBL" id="KIK79235.1"/>
    </source>
</evidence>
<protein>
    <submittedName>
        <fullName evidence="1">Uncharacterized protein</fullName>
    </submittedName>
</protein>
<gene>
    <name evidence="1" type="ORF">PAXRUDRAFT_289317</name>
</gene>
<dbReference type="HOGENOM" id="CLU_2427694_0_0_1"/>
<dbReference type="EMBL" id="KN826337">
    <property type="protein sequence ID" value="KIK79235.1"/>
    <property type="molecule type" value="Genomic_DNA"/>
</dbReference>
<dbReference type="Proteomes" id="UP000054538">
    <property type="component" value="Unassembled WGS sequence"/>
</dbReference>
<dbReference type="InParanoid" id="A0A0D0DLK4"/>
<evidence type="ECO:0000313" key="2">
    <source>
        <dbReference type="Proteomes" id="UP000054538"/>
    </source>
</evidence>
<reference evidence="2" key="2">
    <citation type="submission" date="2015-01" db="EMBL/GenBank/DDBJ databases">
        <title>Evolutionary Origins and Diversification of the Mycorrhizal Mutualists.</title>
        <authorList>
            <consortium name="DOE Joint Genome Institute"/>
            <consortium name="Mycorrhizal Genomics Consortium"/>
            <person name="Kohler A."/>
            <person name="Kuo A."/>
            <person name="Nagy L.G."/>
            <person name="Floudas D."/>
            <person name="Copeland A."/>
            <person name="Barry K.W."/>
            <person name="Cichocki N."/>
            <person name="Veneault-Fourrey C."/>
            <person name="LaButti K."/>
            <person name="Lindquist E.A."/>
            <person name="Lipzen A."/>
            <person name="Lundell T."/>
            <person name="Morin E."/>
            <person name="Murat C."/>
            <person name="Riley R."/>
            <person name="Ohm R."/>
            <person name="Sun H."/>
            <person name="Tunlid A."/>
            <person name="Henrissat B."/>
            <person name="Grigoriev I.V."/>
            <person name="Hibbett D.S."/>
            <person name="Martin F."/>
        </authorList>
    </citation>
    <scope>NUCLEOTIDE SEQUENCE [LARGE SCALE GENOMIC DNA]</scope>
    <source>
        <strain evidence="2">Ve08.2h10</strain>
    </source>
</reference>
<dbReference type="AlphaFoldDB" id="A0A0D0DLK4"/>